<dbReference type="PANTHER" id="PTHR21641:SF0">
    <property type="entry name" value="RNA-BINDING PROTEIN EIF1AD-RELATED"/>
    <property type="match status" value="1"/>
</dbReference>
<dbReference type="InterPro" id="IPR039294">
    <property type="entry name" value="EIF1AD"/>
</dbReference>
<dbReference type="InterPro" id="IPR006196">
    <property type="entry name" value="RNA-binding_domain_S1_IF1"/>
</dbReference>
<dbReference type="EMBL" id="CAACVS010000699">
    <property type="protein sequence ID" value="VEU45324.1"/>
    <property type="molecule type" value="Genomic_DNA"/>
</dbReference>
<keyword evidence="2" id="KW-0694">RNA-binding</keyword>
<feature type="domain" description="S1-like" evidence="4">
    <location>
        <begin position="28"/>
        <end position="86"/>
    </location>
</feature>
<dbReference type="GO" id="GO:0003743">
    <property type="term" value="F:translation initiation factor activity"/>
    <property type="evidence" value="ECO:0007669"/>
    <property type="project" value="InterPro"/>
</dbReference>
<gene>
    <name evidence="5" type="ORF">PSNMU_V1.4_AUG-EV-PASAV3_0124960</name>
</gene>
<feature type="compositionally biased region" description="Gly residues" evidence="3">
    <location>
        <begin position="153"/>
        <end position="177"/>
    </location>
</feature>
<evidence type="ECO:0000313" key="6">
    <source>
        <dbReference type="Proteomes" id="UP000291116"/>
    </source>
</evidence>
<evidence type="ECO:0000256" key="2">
    <source>
        <dbReference type="ARBA" id="ARBA00022884"/>
    </source>
</evidence>
<dbReference type="AlphaFoldDB" id="A0A448ZTM0"/>
<feature type="compositionally biased region" description="Polar residues" evidence="3">
    <location>
        <begin position="106"/>
        <end position="118"/>
    </location>
</feature>
<dbReference type="SUPFAM" id="SSF50249">
    <property type="entry name" value="Nucleic acid-binding proteins"/>
    <property type="match status" value="1"/>
</dbReference>
<comment type="similarity">
    <text evidence="1">Belongs to the EIF1AD family.</text>
</comment>
<reference evidence="5 6" key="1">
    <citation type="submission" date="2019-01" db="EMBL/GenBank/DDBJ databases">
        <authorList>
            <person name="Ferrante I. M."/>
        </authorList>
    </citation>
    <scope>NUCLEOTIDE SEQUENCE [LARGE SCALE GENOMIC DNA]</scope>
    <source>
        <strain evidence="5 6">B856</strain>
    </source>
</reference>
<dbReference type="Gene3D" id="2.40.50.140">
    <property type="entry name" value="Nucleic acid-binding proteins"/>
    <property type="match status" value="1"/>
</dbReference>
<keyword evidence="6" id="KW-1185">Reference proteome</keyword>
<sequence>MAGLGRRTHYRKHLTDSVLYDLPEPKDNERIAKVVATRGGNQFDIVLASPPGSDVGSARAGLAILPTRFHKLVWVKRNDYVIVQTGIEADDGEPPENTGHGGETTAPASGETSETANPSETGIRFIIAHILYKDQVKHLVAKGFWPENDPEFPGGGGEAPTDPCGGGTGPDGSGGDPCDGIVYADQYYDSDGDDDLFVNTNRIARLEIRDSDSEEDSSDEDGDE</sequence>
<dbReference type="GO" id="GO:0003723">
    <property type="term" value="F:RNA binding"/>
    <property type="evidence" value="ECO:0007669"/>
    <property type="project" value="UniProtKB-KW"/>
</dbReference>
<dbReference type="Proteomes" id="UP000291116">
    <property type="component" value="Unassembled WGS sequence"/>
</dbReference>
<dbReference type="PANTHER" id="PTHR21641">
    <property type="entry name" value="TRANSLATION INITIATION FACTOR-RELATED"/>
    <property type="match status" value="1"/>
</dbReference>
<protein>
    <recommendedName>
        <fullName evidence="4">S1-like domain-containing protein</fullName>
    </recommendedName>
</protein>
<evidence type="ECO:0000259" key="4">
    <source>
        <dbReference type="Pfam" id="PF01176"/>
    </source>
</evidence>
<organism evidence="5 6">
    <name type="scientific">Pseudo-nitzschia multistriata</name>
    <dbReference type="NCBI Taxonomy" id="183589"/>
    <lineage>
        <taxon>Eukaryota</taxon>
        <taxon>Sar</taxon>
        <taxon>Stramenopiles</taxon>
        <taxon>Ochrophyta</taxon>
        <taxon>Bacillariophyta</taxon>
        <taxon>Bacillariophyceae</taxon>
        <taxon>Bacillariophycidae</taxon>
        <taxon>Bacillariales</taxon>
        <taxon>Bacillariaceae</taxon>
        <taxon>Pseudo-nitzschia</taxon>
    </lineage>
</organism>
<dbReference type="OrthoDB" id="1738325at2759"/>
<evidence type="ECO:0000256" key="1">
    <source>
        <dbReference type="ARBA" id="ARBA00007340"/>
    </source>
</evidence>
<accession>A0A448ZTM0</accession>
<dbReference type="SMART" id="SM00652">
    <property type="entry name" value="eIF1a"/>
    <property type="match status" value="1"/>
</dbReference>
<dbReference type="InterPro" id="IPR001253">
    <property type="entry name" value="TIF_eIF-1A"/>
</dbReference>
<evidence type="ECO:0000256" key="3">
    <source>
        <dbReference type="SAM" id="MobiDB-lite"/>
    </source>
</evidence>
<name>A0A448ZTM0_9STRA</name>
<feature type="region of interest" description="Disordered" evidence="3">
    <location>
        <begin position="87"/>
        <end position="118"/>
    </location>
</feature>
<feature type="region of interest" description="Disordered" evidence="3">
    <location>
        <begin position="147"/>
        <end position="180"/>
    </location>
</feature>
<dbReference type="InterPro" id="IPR012340">
    <property type="entry name" value="NA-bd_OB-fold"/>
</dbReference>
<dbReference type="GO" id="GO:0005634">
    <property type="term" value="C:nucleus"/>
    <property type="evidence" value="ECO:0007669"/>
    <property type="project" value="TreeGrafter"/>
</dbReference>
<evidence type="ECO:0000313" key="5">
    <source>
        <dbReference type="EMBL" id="VEU45324.1"/>
    </source>
</evidence>
<dbReference type="Pfam" id="PF01176">
    <property type="entry name" value="eIF-1a"/>
    <property type="match status" value="1"/>
</dbReference>
<proteinExistence type="inferred from homology"/>